<proteinExistence type="predicted"/>
<evidence type="ECO:0000313" key="2">
    <source>
        <dbReference type="EMBL" id="BBX00219.1"/>
    </source>
</evidence>
<name>A0AAD1H8Y8_9MYCO</name>
<accession>A0AAD1H8Y8</accession>
<feature type="region of interest" description="Disordered" evidence="1">
    <location>
        <begin position="59"/>
        <end position="83"/>
    </location>
</feature>
<dbReference type="Proteomes" id="UP000466681">
    <property type="component" value="Chromosome"/>
</dbReference>
<organism evidence="2 3">
    <name type="scientific">Mycolicibacterium moriokaense</name>
    <dbReference type="NCBI Taxonomy" id="39691"/>
    <lineage>
        <taxon>Bacteria</taxon>
        <taxon>Bacillati</taxon>
        <taxon>Actinomycetota</taxon>
        <taxon>Actinomycetes</taxon>
        <taxon>Mycobacteriales</taxon>
        <taxon>Mycobacteriaceae</taxon>
        <taxon>Mycolicibacterium</taxon>
    </lineage>
</organism>
<sequence>MTQHVRAAGAAPLGTSGAENLAEIAKPGGGEQRVAQRMSRNITVGVPCAAVSVIEQQAEQPTGPTGLDWVNVGAEPDSGQARH</sequence>
<keyword evidence="3" id="KW-1185">Reference proteome</keyword>
<dbReference type="AlphaFoldDB" id="A0AAD1H8Y8"/>
<gene>
    <name evidence="2" type="ORF">MMOR_11550</name>
</gene>
<dbReference type="EMBL" id="AP022560">
    <property type="protein sequence ID" value="BBX00219.1"/>
    <property type="molecule type" value="Genomic_DNA"/>
</dbReference>
<evidence type="ECO:0000256" key="1">
    <source>
        <dbReference type="SAM" id="MobiDB-lite"/>
    </source>
</evidence>
<protein>
    <submittedName>
        <fullName evidence="2">Uncharacterized protein</fullName>
    </submittedName>
</protein>
<reference evidence="2 3" key="1">
    <citation type="journal article" date="2019" name="Emerg. Microbes Infect.">
        <title>Comprehensive subspecies identification of 175 nontuberculous mycobacteria species based on 7547 genomic profiles.</title>
        <authorList>
            <person name="Matsumoto Y."/>
            <person name="Kinjo T."/>
            <person name="Motooka D."/>
            <person name="Nabeya D."/>
            <person name="Jung N."/>
            <person name="Uechi K."/>
            <person name="Horii T."/>
            <person name="Iida T."/>
            <person name="Fujita J."/>
            <person name="Nakamura S."/>
        </authorList>
    </citation>
    <scope>NUCLEOTIDE SEQUENCE [LARGE SCALE GENOMIC DNA]</scope>
    <source>
        <strain evidence="2 3">JCM 6375</strain>
    </source>
</reference>
<evidence type="ECO:0000313" key="3">
    <source>
        <dbReference type="Proteomes" id="UP000466681"/>
    </source>
</evidence>
<dbReference type="KEGG" id="mmor:MMOR_11550"/>